<dbReference type="InterPro" id="IPR036188">
    <property type="entry name" value="FAD/NAD-bd_sf"/>
</dbReference>
<dbReference type="EMBL" id="JACCKB010000007">
    <property type="protein sequence ID" value="NYZ65771.1"/>
    <property type="molecule type" value="Genomic_DNA"/>
</dbReference>
<comment type="caution">
    <text evidence="1">The sequence shown here is derived from an EMBL/GenBank/DDBJ whole genome shotgun (WGS) entry which is preliminary data.</text>
</comment>
<dbReference type="RefSeq" id="WP_180567794.1">
    <property type="nucleotide sequence ID" value="NZ_JACCKB010000007.1"/>
</dbReference>
<name>A0A853I775_9GAMM</name>
<evidence type="ECO:0000313" key="2">
    <source>
        <dbReference type="Proteomes" id="UP000569732"/>
    </source>
</evidence>
<keyword evidence="1" id="KW-0540">Nuclease</keyword>
<dbReference type="Gene3D" id="3.50.50.60">
    <property type="entry name" value="FAD/NAD(P)-binding domain"/>
    <property type="match status" value="2"/>
</dbReference>
<protein>
    <submittedName>
        <fullName evidence="1">Restriction endonuclease</fullName>
    </submittedName>
</protein>
<accession>A0A853I775</accession>
<keyword evidence="1" id="KW-0255">Endonuclease</keyword>
<dbReference type="AlphaFoldDB" id="A0A853I775"/>
<reference evidence="1 2" key="1">
    <citation type="submission" date="2020-07" db="EMBL/GenBank/DDBJ databases">
        <title>Endozoicomonas sp. nov., isolated from sediment.</title>
        <authorList>
            <person name="Gu T."/>
        </authorList>
    </citation>
    <scope>NUCLEOTIDE SEQUENCE [LARGE SCALE GENOMIC DNA]</scope>
    <source>
        <strain evidence="1 2">SM1973</strain>
    </source>
</reference>
<dbReference type="SUPFAM" id="SSF51905">
    <property type="entry name" value="FAD/NAD(P)-binding domain"/>
    <property type="match status" value="1"/>
</dbReference>
<dbReference type="GO" id="GO:0004519">
    <property type="term" value="F:endonuclease activity"/>
    <property type="evidence" value="ECO:0007669"/>
    <property type="project" value="UniProtKB-KW"/>
</dbReference>
<dbReference type="Proteomes" id="UP000569732">
    <property type="component" value="Unassembled WGS sequence"/>
</dbReference>
<keyword evidence="2" id="KW-1185">Reference proteome</keyword>
<organism evidence="1 2">
    <name type="scientific">Spartinivicinus marinus</name>
    <dbReference type="NCBI Taxonomy" id="2994442"/>
    <lineage>
        <taxon>Bacteria</taxon>
        <taxon>Pseudomonadati</taxon>
        <taxon>Pseudomonadota</taxon>
        <taxon>Gammaproteobacteria</taxon>
        <taxon>Oceanospirillales</taxon>
        <taxon>Zooshikellaceae</taxon>
        <taxon>Spartinivicinus</taxon>
    </lineage>
</organism>
<sequence>MQILHSPQASLIKHGIENQGLSGVENVKSVSSVDNTKSAASQLPIQDVIFIGRGSSIAYALTEVCDRYEGQYSKKTLENDKPLEGRAMVIGSVEPWSKEVRGSGFINHQNELIDTWGDKAPKYTKEYANRQQFSDANTAQIGRATSLGVQEVNDDVKHVEKGENGLFKVTTKQGQEFHAKQIILGIGAGPHTNALADTSSAELTGAEQRLNNITVHDQSVLKTKVLDLDEFMRFTDNGESLKGKTVVVHGPNAGIDAVERAGSLGANIKWFIRSTPPVLLDGNQLEHAPKAAKESLVKVDTVSISKGEDGKVNLNFTHNNKDKTPDKLEADYYVYALGQDSEQQGAIHSVIDKSIQQELEPIYDIDQVYSDKPYETVLGIRMKNAQSDTGIVILGASVAQMAGGIQHTYLQQVEERIQGLTDKLDLPKININRLKEYLTDEIKKIEMTGTEKMKNFSANEKATYQSNLLVLKQELSHYQKAQSDLAKSKRPGITEQVENVVKTEVASVVVSPQLATVKASIGALTNIMPRYISEGETNYSSDNRTMLRVSLANDFPNIPESDAETFVKDVIDLRVMTKGQFQDKVMSDLTQYTKVLLAATTKEEALQTLTKLNVKSGIATRLVNLEMSSSYSAADREVEQKALKGEINSVIESGPIPAWGTPDHVRYGYASKLSDLNLGVNNQVPLSLFWLKEPINELNAIRV</sequence>
<gene>
    <name evidence="1" type="ORF">H0A36_07075</name>
</gene>
<keyword evidence="1" id="KW-0378">Hydrolase</keyword>
<proteinExistence type="predicted"/>
<evidence type="ECO:0000313" key="1">
    <source>
        <dbReference type="EMBL" id="NYZ65771.1"/>
    </source>
</evidence>